<dbReference type="PANTHER" id="PTHR37421">
    <property type="entry name" value="UPF0260 PROTEIN YCGN"/>
    <property type="match status" value="1"/>
</dbReference>
<dbReference type="AlphaFoldDB" id="A0A0C2HIC3"/>
<protein>
    <submittedName>
        <fullName evidence="1">Uncharacterized protein</fullName>
    </submittedName>
</protein>
<dbReference type="Proteomes" id="UP000035068">
    <property type="component" value="Unassembled WGS sequence"/>
</dbReference>
<keyword evidence="2" id="KW-1185">Reference proteome</keyword>
<evidence type="ECO:0000313" key="2">
    <source>
        <dbReference type="Proteomes" id="UP000035068"/>
    </source>
</evidence>
<dbReference type="PANTHER" id="PTHR37421:SF1">
    <property type="entry name" value="UPF0260 PROTEIN YCGN"/>
    <property type="match status" value="1"/>
</dbReference>
<accession>A0A0C2HIC3</accession>
<name>A0A0C2HIC3_9BACT</name>
<proteinExistence type="predicted"/>
<dbReference type="EMBL" id="JWJD01000002">
    <property type="protein sequence ID" value="KIH76751.1"/>
    <property type="molecule type" value="Genomic_DNA"/>
</dbReference>
<reference evidence="1 2" key="1">
    <citation type="submission" date="2014-12" db="EMBL/GenBank/DDBJ databases">
        <title>Genomes of Geoalkalibacter ferrihydriticus and Geoalkalibacter subterraneus, two haloalkaliphilic metal-reducing members of the Geobacteraceae.</title>
        <authorList>
            <person name="Badalamenti J.P."/>
            <person name="Torres C.I."/>
            <person name="Krajmalnik-Brown R."/>
            <person name="Bond D.R."/>
        </authorList>
    </citation>
    <scope>NUCLEOTIDE SEQUENCE [LARGE SCALE GENOMIC DNA]</scope>
    <source>
        <strain evidence="1 2">DSM 17813</strain>
    </source>
</reference>
<evidence type="ECO:0000313" key="1">
    <source>
        <dbReference type="EMBL" id="KIH76751.1"/>
    </source>
</evidence>
<dbReference type="InterPro" id="IPR008228">
    <property type="entry name" value="UCP006173"/>
</dbReference>
<sequence>MGDEVTANTDWEARCRRCGRCCFEKIDYEGRIYYTDRPCEKLDLETRLCTVYAQRQTHRPGCTLLTEEIVRLGVLPKDCPYVAGIAGYVAPQLWDEEPSE</sequence>
<organism evidence="1 2">
    <name type="scientific">Geoalkalibacter ferrihydriticus DSM 17813</name>
    <dbReference type="NCBI Taxonomy" id="1121915"/>
    <lineage>
        <taxon>Bacteria</taxon>
        <taxon>Pseudomonadati</taxon>
        <taxon>Thermodesulfobacteriota</taxon>
        <taxon>Desulfuromonadia</taxon>
        <taxon>Desulfuromonadales</taxon>
        <taxon>Geoalkalibacteraceae</taxon>
        <taxon>Geoalkalibacter</taxon>
    </lineage>
</organism>
<gene>
    <name evidence="1" type="ORF">GFER_06350</name>
</gene>
<comment type="caution">
    <text evidence="1">The sequence shown here is derived from an EMBL/GenBank/DDBJ whole genome shotgun (WGS) entry which is preliminary data.</text>
</comment>